<protein>
    <recommendedName>
        <fullName evidence="3">YopX protein domain-containing protein</fullName>
    </recommendedName>
</protein>
<dbReference type="EMBL" id="JAKLTR010000003">
    <property type="protein sequence ID" value="MCG2613715.1"/>
    <property type="molecule type" value="Genomic_DNA"/>
</dbReference>
<evidence type="ECO:0008006" key="3">
    <source>
        <dbReference type="Google" id="ProtNLM"/>
    </source>
</evidence>
<organism evidence="1 2">
    <name type="scientific">Terrimonas ginsenosidimutans</name>
    <dbReference type="NCBI Taxonomy" id="2908004"/>
    <lineage>
        <taxon>Bacteria</taxon>
        <taxon>Pseudomonadati</taxon>
        <taxon>Bacteroidota</taxon>
        <taxon>Chitinophagia</taxon>
        <taxon>Chitinophagales</taxon>
        <taxon>Chitinophagaceae</taxon>
        <taxon>Terrimonas</taxon>
    </lineage>
</organism>
<gene>
    <name evidence="1" type="ORF">LZZ85_05465</name>
</gene>
<evidence type="ECO:0000313" key="1">
    <source>
        <dbReference type="EMBL" id="MCG2613715.1"/>
    </source>
</evidence>
<dbReference type="Proteomes" id="UP001165367">
    <property type="component" value="Unassembled WGS sequence"/>
</dbReference>
<comment type="caution">
    <text evidence="1">The sequence shown here is derived from an EMBL/GenBank/DDBJ whole genome shotgun (WGS) entry which is preliminary data.</text>
</comment>
<sequence length="126" mass="14528">MIRHFNYYLTGAGWAEARFVSDSQEISFEVSYLSDPLFELCTGLASLSDGSKTELDIVFADEPGEHCLYLRKIDNFLLTEIYWSDEWSLLQGEQRLPTDTQPIYREEGTIQNFSTVVFEGIRDLLN</sequence>
<dbReference type="RefSeq" id="WP_237869380.1">
    <property type="nucleotide sequence ID" value="NZ_JAKLTR010000003.1"/>
</dbReference>
<reference evidence="1" key="1">
    <citation type="submission" date="2022-01" db="EMBL/GenBank/DDBJ databases">
        <authorList>
            <person name="Jo J.-H."/>
            <person name="Im W.-T."/>
        </authorList>
    </citation>
    <scope>NUCLEOTIDE SEQUENCE</scope>
    <source>
        <strain evidence="1">NA20</strain>
    </source>
</reference>
<accession>A0ABS9KN08</accession>
<keyword evidence="2" id="KW-1185">Reference proteome</keyword>
<name>A0ABS9KN08_9BACT</name>
<evidence type="ECO:0000313" key="2">
    <source>
        <dbReference type="Proteomes" id="UP001165367"/>
    </source>
</evidence>
<proteinExistence type="predicted"/>